<dbReference type="PANTHER" id="PTHR16161:SF0">
    <property type="entry name" value="TRANSCRIPTIONAL PROTEIN SWT1"/>
    <property type="match status" value="1"/>
</dbReference>
<dbReference type="OrthoDB" id="2017974at2759"/>
<keyword evidence="3" id="KW-1185">Reference proteome</keyword>
<dbReference type="PANTHER" id="PTHR16161">
    <property type="entry name" value="TRANSCRIPTIONAL PROTEIN SWT1"/>
    <property type="match status" value="1"/>
</dbReference>
<dbReference type="SMART" id="SM00670">
    <property type="entry name" value="PINc"/>
    <property type="match status" value="1"/>
</dbReference>
<reference evidence="2 3" key="1">
    <citation type="submission" date="2018-02" db="EMBL/GenBank/DDBJ databases">
        <title>Genome sequence of the basidiomycete white-rot fungus Phlebia centrifuga.</title>
        <authorList>
            <person name="Granchi Z."/>
            <person name="Peng M."/>
            <person name="de Vries R.P."/>
            <person name="Hilden K."/>
            <person name="Makela M.R."/>
            <person name="Grigoriev I."/>
            <person name="Riley R."/>
        </authorList>
    </citation>
    <scope>NUCLEOTIDE SEQUENCE [LARGE SCALE GENOMIC DNA]</scope>
    <source>
        <strain evidence="2 3">FBCC195</strain>
    </source>
</reference>
<dbReference type="Pfam" id="PF13638">
    <property type="entry name" value="PIN_4"/>
    <property type="match status" value="1"/>
</dbReference>
<dbReference type="GO" id="GO:0005634">
    <property type="term" value="C:nucleus"/>
    <property type="evidence" value="ECO:0007669"/>
    <property type="project" value="TreeGrafter"/>
</dbReference>
<name>A0A2R6PGT4_9APHY</name>
<protein>
    <recommendedName>
        <fullName evidence="1">PIN domain-containing protein</fullName>
    </recommendedName>
</protein>
<proteinExistence type="predicted"/>
<dbReference type="InterPro" id="IPR029060">
    <property type="entry name" value="PIN-like_dom_sf"/>
</dbReference>
<sequence length="349" mass="39799">MSYLVFDTNVLIDHLNVLRWFSEDIEAMDLPMKIIVPRVVLSELDGLKNREGLSWFARTATTLLYEKAKSAKSVRVQAQSQTLNTVIQNYEVGRKNDLAILDCCRYFCTKGAVALVSSDKNLCIDCENEGIFTVIPPRRGWSSRELARCLNIADYTSFRQDQSAKYRPSKNGKRMAQTEAPITYDDDMMDIDDDGGSVTSSVEDYVPSHALDALHLQIIDHFLLVLKELVYRARQEARDAAPPTQSQYAPRYRRKEFHSWDVGDCLDYLGSKKPLKDSQPSLSTFLLRRNEDRGWRRGQDWPRQAWENVLEALETVGTQFQDGVVLASLAELKPHVKDVFAKPLRPTGM</sequence>
<feature type="domain" description="PIN" evidence="1">
    <location>
        <begin position="2"/>
        <end position="124"/>
    </location>
</feature>
<dbReference type="Proteomes" id="UP000186601">
    <property type="component" value="Unassembled WGS sequence"/>
</dbReference>
<accession>A0A2R6PGT4</accession>
<dbReference type="InterPro" id="IPR052626">
    <property type="entry name" value="SWT1_Regulator"/>
</dbReference>
<dbReference type="STRING" id="98765.A0A2R6PGT4"/>
<dbReference type="EMBL" id="MLYV02000493">
    <property type="protein sequence ID" value="PSR90685.1"/>
    <property type="molecule type" value="Genomic_DNA"/>
</dbReference>
<organism evidence="2 3">
    <name type="scientific">Hermanssonia centrifuga</name>
    <dbReference type="NCBI Taxonomy" id="98765"/>
    <lineage>
        <taxon>Eukaryota</taxon>
        <taxon>Fungi</taxon>
        <taxon>Dikarya</taxon>
        <taxon>Basidiomycota</taxon>
        <taxon>Agaricomycotina</taxon>
        <taxon>Agaricomycetes</taxon>
        <taxon>Polyporales</taxon>
        <taxon>Meruliaceae</taxon>
        <taxon>Hermanssonia</taxon>
    </lineage>
</organism>
<evidence type="ECO:0000259" key="1">
    <source>
        <dbReference type="SMART" id="SM00670"/>
    </source>
</evidence>
<dbReference type="InterPro" id="IPR002716">
    <property type="entry name" value="PIN_dom"/>
</dbReference>
<evidence type="ECO:0000313" key="3">
    <source>
        <dbReference type="Proteomes" id="UP000186601"/>
    </source>
</evidence>
<dbReference type="GO" id="GO:0004540">
    <property type="term" value="F:RNA nuclease activity"/>
    <property type="evidence" value="ECO:0007669"/>
    <property type="project" value="UniProtKB-ARBA"/>
</dbReference>
<gene>
    <name evidence="2" type="ORF">PHLCEN_2v4834</name>
</gene>
<dbReference type="SUPFAM" id="SSF88723">
    <property type="entry name" value="PIN domain-like"/>
    <property type="match status" value="1"/>
</dbReference>
<evidence type="ECO:0000313" key="2">
    <source>
        <dbReference type="EMBL" id="PSR90685.1"/>
    </source>
</evidence>
<dbReference type="AlphaFoldDB" id="A0A2R6PGT4"/>
<dbReference type="CDD" id="cd18727">
    <property type="entry name" value="PIN_Swt1-like"/>
    <property type="match status" value="1"/>
</dbReference>
<dbReference type="Gene3D" id="3.40.50.1010">
    <property type="entry name" value="5'-nuclease"/>
    <property type="match status" value="1"/>
</dbReference>
<comment type="caution">
    <text evidence="2">The sequence shown here is derived from an EMBL/GenBank/DDBJ whole genome shotgun (WGS) entry which is preliminary data.</text>
</comment>